<evidence type="ECO:0000313" key="5">
    <source>
        <dbReference type="Proteomes" id="UP000323866"/>
    </source>
</evidence>
<dbReference type="Proteomes" id="UP000323866">
    <property type="component" value="Unassembled WGS sequence"/>
</dbReference>
<evidence type="ECO:0000256" key="2">
    <source>
        <dbReference type="SAM" id="MobiDB-lite"/>
    </source>
</evidence>
<dbReference type="OrthoDB" id="1414895at2"/>
<keyword evidence="6" id="KW-1185">Reference proteome</keyword>
<evidence type="ECO:0000313" key="4">
    <source>
        <dbReference type="EMBL" id="MFA1772873.1"/>
    </source>
</evidence>
<organism evidence="3 5">
    <name type="scientific">Rufibacter glacialis</name>
    <dbReference type="NCBI Taxonomy" id="1259555"/>
    <lineage>
        <taxon>Bacteria</taxon>
        <taxon>Pseudomonadati</taxon>
        <taxon>Bacteroidota</taxon>
        <taxon>Cytophagia</taxon>
        <taxon>Cytophagales</taxon>
        <taxon>Hymenobacteraceae</taxon>
        <taxon>Rufibacter</taxon>
    </lineage>
</organism>
<dbReference type="Proteomes" id="UP001570846">
    <property type="component" value="Unassembled WGS sequence"/>
</dbReference>
<evidence type="ECO:0008006" key="7">
    <source>
        <dbReference type="Google" id="ProtNLM"/>
    </source>
</evidence>
<dbReference type="EMBL" id="JBGOGF010000009">
    <property type="protein sequence ID" value="MFA1772873.1"/>
    <property type="molecule type" value="Genomic_DNA"/>
</dbReference>
<gene>
    <name evidence="4" type="ORF">ACD591_16345</name>
    <name evidence="3" type="ORF">FOE74_03015</name>
</gene>
<evidence type="ECO:0000313" key="6">
    <source>
        <dbReference type="Proteomes" id="UP001570846"/>
    </source>
</evidence>
<dbReference type="RefSeq" id="WP_149097110.1">
    <property type="nucleotide sequence ID" value="NZ_BMMG01000001.1"/>
</dbReference>
<evidence type="ECO:0000256" key="1">
    <source>
        <dbReference type="SAM" id="Coils"/>
    </source>
</evidence>
<dbReference type="EMBL" id="VKKZ01000010">
    <property type="protein sequence ID" value="KAA6437488.1"/>
    <property type="molecule type" value="Genomic_DNA"/>
</dbReference>
<evidence type="ECO:0000313" key="3">
    <source>
        <dbReference type="EMBL" id="KAA6437488.1"/>
    </source>
</evidence>
<sequence>MANKIAAHNSIRIRGGRGQTGTPDRTLNTLTEVLEENKKRIELLYRQIEKGETFNGQVEQVRELIKAYEDFEAQLEQYQLKLKEVVTGTTFSSIVDSMAAGFRKGFASAEEEAKFFTENFEDMMRDAIIQSLPFKALEKPLAKFYEEFAKFAELDDNGVGLTAEEIKTLRDTNNAIIENASKEFNALKDIAGINFGSGAGSVDDPNQKGLAGQIKSSITEETGSIIAGQFMGLRLDVNGIRRLLETQFTNSTDYMQLGMDKLRQLEQINRNTRLTAEELVIHTRILTSLPPLLTSIDNGVRASEAAIKANGG</sequence>
<accession>A0A5M8QQE2</accession>
<comment type="caution">
    <text evidence="3">The sequence shown here is derived from an EMBL/GenBank/DDBJ whole genome shotgun (WGS) entry which is preliminary data.</text>
</comment>
<keyword evidence="1" id="KW-0175">Coiled coil</keyword>
<protein>
    <recommendedName>
        <fullName evidence="7">Phage tail tape measure protein</fullName>
    </recommendedName>
</protein>
<feature type="region of interest" description="Disordered" evidence="2">
    <location>
        <begin position="1"/>
        <end position="24"/>
    </location>
</feature>
<proteinExistence type="predicted"/>
<feature type="coiled-coil region" evidence="1">
    <location>
        <begin position="27"/>
        <end position="88"/>
    </location>
</feature>
<reference evidence="4 6" key="3">
    <citation type="submission" date="2024-08" db="EMBL/GenBank/DDBJ databases">
        <authorList>
            <person name="Wei W."/>
        </authorList>
    </citation>
    <scope>NUCLEOTIDE SEQUENCE [LARGE SCALE GENOMIC DNA]</scope>
    <source>
        <strain evidence="4 6">XU2</strain>
    </source>
</reference>
<reference evidence="3 5" key="1">
    <citation type="submission" date="2019-07" db="EMBL/GenBank/DDBJ databases">
        <authorList>
            <person name="Qu J.-H."/>
        </authorList>
    </citation>
    <scope>NUCLEOTIDE SEQUENCE [LARGE SCALE GENOMIC DNA]</scope>
    <source>
        <strain evidence="3 5">MDT1-10-3</strain>
    </source>
</reference>
<reference evidence="3 5" key="2">
    <citation type="submission" date="2019-09" db="EMBL/GenBank/DDBJ databases">
        <title>A bacterium isolated from glacier soil.</title>
        <authorList>
            <person name="Liu Q."/>
        </authorList>
    </citation>
    <scope>NUCLEOTIDE SEQUENCE [LARGE SCALE GENOMIC DNA]</scope>
    <source>
        <strain evidence="3 5">MDT1-10-3</strain>
    </source>
</reference>
<dbReference type="AlphaFoldDB" id="A0A5M8QQE2"/>
<name>A0A5M8QQE2_9BACT</name>